<feature type="transmembrane region" description="Helical" evidence="8">
    <location>
        <begin position="169"/>
        <end position="188"/>
    </location>
</feature>
<comment type="similarity">
    <text evidence="6">Belongs to the exbB/tolQ family.</text>
</comment>
<dbReference type="HOGENOM" id="CLU_634434_0_0_0"/>
<keyword evidence="2" id="KW-1003">Cell membrane</keyword>
<dbReference type="STRING" id="756272.Plabr_3600"/>
<keyword evidence="4 8" id="KW-1133">Transmembrane helix</keyword>
<dbReference type="RefSeq" id="WP_013629916.1">
    <property type="nucleotide sequence ID" value="NC_015174.1"/>
</dbReference>
<keyword evidence="3 8" id="KW-0812">Transmembrane</keyword>
<dbReference type="KEGG" id="pbs:Plabr_3600"/>
<keyword evidence="7" id="KW-0175">Coiled coil</keyword>
<gene>
    <name evidence="10" type="ordered locus">Plabr_3600</name>
</gene>
<feature type="transmembrane region" description="Helical" evidence="8">
    <location>
        <begin position="12"/>
        <end position="32"/>
    </location>
</feature>
<dbReference type="PANTHER" id="PTHR30625:SF11">
    <property type="entry name" value="MOTA_TOLQ_EXBB PROTON CHANNEL DOMAIN-CONTAINING PROTEIN"/>
    <property type="match status" value="1"/>
</dbReference>
<dbReference type="OrthoDB" id="230181at2"/>
<feature type="coiled-coil region" evidence="7">
    <location>
        <begin position="373"/>
        <end position="424"/>
    </location>
</feature>
<organism evidence="10 11">
    <name type="scientific">Rubinisphaera brasiliensis (strain ATCC 49424 / DSM 5305 / JCM 21570 / IAM 15109 / NBRC 103401 / IFAM 1448)</name>
    <name type="common">Planctomyces brasiliensis</name>
    <dbReference type="NCBI Taxonomy" id="756272"/>
    <lineage>
        <taxon>Bacteria</taxon>
        <taxon>Pseudomonadati</taxon>
        <taxon>Planctomycetota</taxon>
        <taxon>Planctomycetia</taxon>
        <taxon>Planctomycetales</taxon>
        <taxon>Planctomycetaceae</taxon>
        <taxon>Rubinisphaera</taxon>
    </lineage>
</organism>
<evidence type="ECO:0000256" key="4">
    <source>
        <dbReference type="ARBA" id="ARBA00022989"/>
    </source>
</evidence>
<dbReference type="eggNOG" id="COG0811">
    <property type="taxonomic scope" value="Bacteria"/>
</dbReference>
<keyword evidence="11" id="KW-1185">Reference proteome</keyword>
<dbReference type="GO" id="GO:0017038">
    <property type="term" value="P:protein import"/>
    <property type="evidence" value="ECO:0007669"/>
    <property type="project" value="TreeGrafter"/>
</dbReference>
<evidence type="ECO:0000256" key="6">
    <source>
        <dbReference type="RuleBase" id="RU004057"/>
    </source>
</evidence>
<dbReference type="Pfam" id="PF01618">
    <property type="entry name" value="MotA_ExbB"/>
    <property type="match status" value="1"/>
</dbReference>
<accession>F0SQ20</accession>
<name>F0SQ20_RUBBR</name>
<protein>
    <submittedName>
        <fullName evidence="10">MotA/TolQ/ExbB proton channel</fullName>
    </submittedName>
</protein>
<evidence type="ECO:0000256" key="7">
    <source>
        <dbReference type="SAM" id="Coils"/>
    </source>
</evidence>
<evidence type="ECO:0000256" key="5">
    <source>
        <dbReference type="ARBA" id="ARBA00023136"/>
    </source>
</evidence>
<reference evidence="11" key="1">
    <citation type="submission" date="2011-02" db="EMBL/GenBank/DDBJ databases">
        <title>The complete genome of Planctomyces brasiliensis DSM 5305.</title>
        <authorList>
            <person name="Lucas S."/>
            <person name="Copeland A."/>
            <person name="Lapidus A."/>
            <person name="Bruce D."/>
            <person name="Goodwin L."/>
            <person name="Pitluck S."/>
            <person name="Kyrpides N."/>
            <person name="Mavromatis K."/>
            <person name="Pagani I."/>
            <person name="Ivanova N."/>
            <person name="Ovchinnikova G."/>
            <person name="Lu M."/>
            <person name="Detter J.C."/>
            <person name="Han C."/>
            <person name="Land M."/>
            <person name="Hauser L."/>
            <person name="Markowitz V."/>
            <person name="Cheng J.-F."/>
            <person name="Hugenholtz P."/>
            <person name="Woyke T."/>
            <person name="Wu D."/>
            <person name="Tindall B."/>
            <person name="Pomrenke H.G."/>
            <person name="Brambilla E."/>
            <person name="Klenk H.-P."/>
            <person name="Eisen J.A."/>
        </authorList>
    </citation>
    <scope>NUCLEOTIDE SEQUENCE [LARGE SCALE GENOMIC DNA]</scope>
    <source>
        <strain evidence="11">ATCC 49424 / DSM 5305 / JCM 21570 / IAM 15109 / NBRC 103401 / IFAM 1448</strain>
    </source>
</reference>
<proteinExistence type="inferred from homology"/>
<feature type="transmembrane region" description="Helical" evidence="8">
    <location>
        <begin position="52"/>
        <end position="69"/>
    </location>
</feature>
<evidence type="ECO:0000313" key="10">
    <source>
        <dbReference type="EMBL" id="ADY61197.1"/>
    </source>
</evidence>
<feature type="transmembrane region" description="Helical" evidence="8">
    <location>
        <begin position="208"/>
        <end position="230"/>
    </location>
</feature>
<keyword evidence="6" id="KW-0813">Transport</keyword>
<keyword evidence="6" id="KW-0653">Protein transport</keyword>
<keyword evidence="5 8" id="KW-0472">Membrane</keyword>
<dbReference type="Proteomes" id="UP000006860">
    <property type="component" value="Chromosome"/>
</dbReference>
<comment type="subcellular location">
    <subcellularLocation>
        <location evidence="1">Cell membrane</location>
        <topology evidence="1">Multi-pass membrane protein</topology>
    </subcellularLocation>
    <subcellularLocation>
        <location evidence="6">Membrane</location>
        <topology evidence="6">Multi-pass membrane protein</topology>
    </subcellularLocation>
</comment>
<dbReference type="AlphaFoldDB" id="F0SQ20"/>
<evidence type="ECO:0000256" key="1">
    <source>
        <dbReference type="ARBA" id="ARBA00004651"/>
    </source>
</evidence>
<evidence type="ECO:0000256" key="8">
    <source>
        <dbReference type="SAM" id="Phobius"/>
    </source>
</evidence>
<sequence length="432" mass="47509">MRDERTKQAGWRAVVTFAPLWGGLACIGFYAALPVIPWQQDLLVRYCTSHPLEYVTMALFFLGMATLILRRIELAGEQSALTQLLSLVGKVFDKSSEKLDERAETLGREIELRRIETGKSVAGRRVAEALHYVDQMKSGDRLDEHLRHLSDLEADAAAQRLGFVNTISWAVPILGFLGTVMGITLAIANVTPDQLDKSLPEVTGGLAVAFDTTALSLSLSLVLVFSTFIVRRKQDEILAGIDQQLDHRLGFLLAQSSSQPMQVHAEVSGQLVEATTQLVSEATAIWRNNLSALEETFAVTVREEQLRVADVLRESLQGNLAAHQQELAAIRERESAAQGDLLKQVETGMQRWESSVAMAAEALSRQTQELGQHSNLLANLNDHQKMLAETQQQIHESLDSQNIAATLDQTLNSLTAAIQLLNARVNVSSRAA</sequence>
<dbReference type="GO" id="GO:0005886">
    <property type="term" value="C:plasma membrane"/>
    <property type="evidence" value="ECO:0007669"/>
    <property type="project" value="UniProtKB-SubCell"/>
</dbReference>
<dbReference type="InterPro" id="IPR002898">
    <property type="entry name" value="MotA_ExbB_proton_chnl"/>
</dbReference>
<feature type="domain" description="MotA/TolQ/ExbB proton channel" evidence="9">
    <location>
        <begin position="124"/>
        <end position="239"/>
    </location>
</feature>
<dbReference type="PROSITE" id="PS51257">
    <property type="entry name" value="PROKAR_LIPOPROTEIN"/>
    <property type="match status" value="1"/>
</dbReference>
<dbReference type="InterPro" id="IPR050790">
    <property type="entry name" value="ExbB/TolQ_transport"/>
</dbReference>
<dbReference type="EMBL" id="CP002546">
    <property type="protein sequence ID" value="ADY61197.1"/>
    <property type="molecule type" value="Genomic_DNA"/>
</dbReference>
<dbReference type="PANTHER" id="PTHR30625">
    <property type="entry name" value="PROTEIN TOLQ"/>
    <property type="match status" value="1"/>
</dbReference>
<evidence type="ECO:0000313" key="11">
    <source>
        <dbReference type="Proteomes" id="UP000006860"/>
    </source>
</evidence>
<evidence type="ECO:0000256" key="2">
    <source>
        <dbReference type="ARBA" id="ARBA00022475"/>
    </source>
</evidence>
<evidence type="ECO:0000256" key="3">
    <source>
        <dbReference type="ARBA" id="ARBA00022692"/>
    </source>
</evidence>
<evidence type="ECO:0000259" key="9">
    <source>
        <dbReference type="Pfam" id="PF01618"/>
    </source>
</evidence>